<reference evidence="3" key="1">
    <citation type="submission" date="2022-06" db="EMBL/GenBank/DDBJ databases">
        <authorList>
            <person name="Dietemann V."/>
            <person name="Ory F."/>
            <person name="Dainat B."/>
            <person name="Oberhansli S."/>
        </authorList>
    </citation>
    <scope>NUCLEOTIDE SEQUENCE</scope>
    <source>
        <strain evidence="3">Ena-SAMPLE-TAB-26-04-2022-14:26:32:270-5432</strain>
    </source>
</reference>
<proteinExistence type="predicted"/>
<name>A0ABM9GDB8_9BACL</name>
<dbReference type="EMBL" id="CALYLO010000020">
    <property type="protein sequence ID" value="CAH8249869.1"/>
    <property type="molecule type" value="Genomic_DNA"/>
</dbReference>
<gene>
    <name evidence="1" type="ORF">WJ0W_004605</name>
    <name evidence="2" type="ORF">WJ0W_006650</name>
    <name evidence="3" type="ORF">WJ0W_007053</name>
</gene>
<dbReference type="InterPro" id="IPR006427">
    <property type="entry name" value="Portal_HK97"/>
</dbReference>
<dbReference type="InterPro" id="IPR006944">
    <property type="entry name" value="Phage/GTA_portal"/>
</dbReference>
<keyword evidence="4" id="KW-1185">Reference proteome</keyword>
<dbReference type="NCBIfam" id="TIGR01537">
    <property type="entry name" value="portal_HK97"/>
    <property type="match status" value="1"/>
</dbReference>
<evidence type="ECO:0000313" key="3">
    <source>
        <dbReference type="EMBL" id="CAH8249869.1"/>
    </source>
</evidence>
<dbReference type="RefSeq" id="WP_249725570.1">
    <property type="nucleotide sequence ID" value="NZ_AP031286.1"/>
</dbReference>
<dbReference type="EMBL" id="CALYLO010000007">
    <property type="protein sequence ID" value="CAH8247371.1"/>
    <property type="molecule type" value="Genomic_DNA"/>
</dbReference>
<evidence type="ECO:0000313" key="1">
    <source>
        <dbReference type="EMBL" id="CAH8247371.1"/>
    </source>
</evidence>
<accession>A0ABM9GDB8</accession>
<dbReference type="Proteomes" id="UP001154322">
    <property type="component" value="Unassembled WGS sequence"/>
</dbReference>
<organism evidence="3 4">
    <name type="scientific">Paenibacillus melissococcoides</name>
    <dbReference type="NCBI Taxonomy" id="2912268"/>
    <lineage>
        <taxon>Bacteria</taxon>
        <taxon>Bacillati</taxon>
        <taxon>Bacillota</taxon>
        <taxon>Bacilli</taxon>
        <taxon>Bacillales</taxon>
        <taxon>Paenibacillaceae</taxon>
        <taxon>Paenibacillus</taxon>
    </lineage>
</organism>
<comment type="caution">
    <text evidence="3">The sequence shown here is derived from an EMBL/GenBank/DDBJ whole genome shotgun (WGS) entry which is preliminary data.</text>
</comment>
<evidence type="ECO:0000313" key="2">
    <source>
        <dbReference type="EMBL" id="CAH8249465.1"/>
    </source>
</evidence>
<dbReference type="EMBL" id="CALYLO010000016">
    <property type="protein sequence ID" value="CAH8249465.1"/>
    <property type="molecule type" value="Genomic_DNA"/>
</dbReference>
<protein>
    <submittedName>
        <fullName evidence="3">Phage portal protein</fullName>
    </submittedName>
</protein>
<evidence type="ECO:0000313" key="4">
    <source>
        <dbReference type="Proteomes" id="UP001154322"/>
    </source>
</evidence>
<dbReference type="Pfam" id="PF04860">
    <property type="entry name" value="Phage_portal"/>
    <property type="match status" value="1"/>
</dbReference>
<sequence>MKNPKSWFLDLFGGKKTASGERVTSESALMNSNVYTCASILGGDIGKLPIHVYRKKKGGREKDSSHPVAELLGSRPNPYMTAYIFKELMMVHVVAWGNGYANIEWHTSGPYNGMPKALWPLNPSKTDVHVDPQTGQVWYITTLPNGETRKLPHWDVLHFKSISKSGLKGITPIQVIREEIGVQQAQKKFIGSFYSSGTTTRGILKTPKPLDKPAREVVRDEWQKANSGLTNAHRIAILDAGFDYQSLGMPLADAQFIETAQLGIKEVAKIYKVPPYKLGITDTKYSNMENLSLEYVKSTLQPIFANWEQEIDWKLFTGTERRVYYTKFNVTSELRGDSKSRAEFYKNMIQIGPYSINKVLELEDEDGIGPIGDKHYMSLNYTTLDILEQYQLMKAGIKNSEDTEGGR</sequence>